<name>A0A1H6FK78_THEAL</name>
<evidence type="ECO:0000313" key="1">
    <source>
        <dbReference type="EMBL" id="SEH10213.1"/>
    </source>
</evidence>
<organism evidence="1 2">
    <name type="scientific">Thermoleophilum album</name>
    <dbReference type="NCBI Taxonomy" id="29539"/>
    <lineage>
        <taxon>Bacteria</taxon>
        <taxon>Bacillati</taxon>
        <taxon>Actinomycetota</taxon>
        <taxon>Thermoleophilia</taxon>
        <taxon>Thermoleophilales</taxon>
        <taxon>Thermoleophilaceae</taxon>
        <taxon>Thermoleophilum</taxon>
    </lineage>
</organism>
<dbReference type="EMBL" id="FNWJ01000001">
    <property type="protein sequence ID" value="SEH10213.1"/>
    <property type="molecule type" value="Genomic_DNA"/>
</dbReference>
<reference evidence="2" key="1">
    <citation type="submission" date="2016-10" db="EMBL/GenBank/DDBJ databases">
        <authorList>
            <person name="Varghese N."/>
            <person name="Submissions S."/>
        </authorList>
    </citation>
    <scope>NUCLEOTIDE SEQUENCE [LARGE SCALE GENOMIC DNA]</scope>
    <source>
        <strain evidence="2">ATCC 35263</strain>
    </source>
</reference>
<keyword evidence="2" id="KW-1185">Reference proteome</keyword>
<dbReference type="RefSeq" id="WP_093115164.1">
    <property type="nucleotide sequence ID" value="NZ_FNWJ01000001.1"/>
</dbReference>
<proteinExistence type="predicted"/>
<gene>
    <name evidence="1" type="ORF">SAMN02745716_0060</name>
</gene>
<dbReference type="STRING" id="29539.SAMN02745716_0060"/>
<dbReference type="Proteomes" id="UP000222056">
    <property type="component" value="Unassembled WGS sequence"/>
</dbReference>
<sequence length="170" mass="18947">MQPASHQTVRLARGRHERPEQGACVMELASMLAGERFSDKPRAVCPVIGAFLRTYNDLLADEPRQDLYPYAARVVGTNRGKQAERVRARMCWQFARSLPASGLFRMPVLAWGRRRREAIAQRAAMAAACSQPDAHRRVLQLLDDLIAVARSGPVPDFPTELLAASRAGRR</sequence>
<accession>A0A1H6FK78</accession>
<dbReference type="AlphaFoldDB" id="A0A1H6FK78"/>
<evidence type="ECO:0000313" key="2">
    <source>
        <dbReference type="Proteomes" id="UP000222056"/>
    </source>
</evidence>
<protein>
    <submittedName>
        <fullName evidence="1">Uncharacterized protein</fullName>
    </submittedName>
</protein>
<dbReference type="OrthoDB" id="7264945at2"/>